<feature type="compositionally biased region" description="Basic and acidic residues" evidence="3">
    <location>
        <begin position="2193"/>
        <end position="2202"/>
    </location>
</feature>
<protein>
    <submittedName>
        <fullName evidence="7">Protein ELYS</fullName>
    </submittedName>
</protein>
<feature type="compositionally biased region" description="Polar residues" evidence="3">
    <location>
        <begin position="1229"/>
        <end position="1267"/>
    </location>
</feature>
<name>A0A6P8YYB7_THRPL</name>
<feature type="domain" description="ELYS beta-propeller" evidence="5">
    <location>
        <begin position="41"/>
        <end position="539"/>
    </location>
</feature>
<dbReference type="InterPro" id="IPR032040">
    <property type="entry name" value="ELYS-bb"/>
</dbReference>
<dbReference type="PANTHER" id="PTHR21583:SF8">
    <property type="entry name" value="PROTEIN ELYS"/>
    <property type="match status" value="1"/>
</dbReference>
<organism evidence="7">
    <name type="scientific">Thrips palmi</name>
    <name type="common">Melon thrips</name>
    <dbReference type="NCBI Taxonomy" id="161013"/>
    <lineage>
        <taxon>Eukaryota</taxon>
        <taxon>Metazoa</taxon>
        <taxon>Ecdysozoa</taxon>
        <taxon>Arthropoda</taxon>
        <taxon>Hexapoda</taxon>
        <taxon>Insecta</taxon>
        <taxon>Pterygota</taxon>
        <taxon>Neoptera</taxon>
        <taxon>Paraneoptera</taxon>
        <taxon>Thysanoptera</taxon>
        <taxon>Terebrantia</taxon>
        <taxon>Thripoidea</taxon>
        <taxon>Thripidae</taxon>
        <taxon>Thrips</taxon>
    </lineage>
</organism>
<evidence type="ECO:0000259" key="4">
    <source>
        <dbReference type="Pfam" id="PF13934"/>
    </source>
</evidence>
<dbReference type="InterPro" id="IPR025151">
    <property type="entry name" value="ELYS_dom"/>
</dbReference>
<feature type="compositionally biased region" description="Low complexity" evidence="3">
    <location>
        <begin position="2426"/>
        <end position="2440"/>
    </location>
</feature>
<feature type="compositionally biased region" description="Polar residues" evidence="3">
    <location>
        <begin position="2177"/>
        <end position="2186"/>
    </location>
</feature>
<proteinExistence type="predicted"/>
<feature type="compositionally biased region" description="Acidic residues" evidence="3">
    <location>
        <begin position="1431"/>
        <end position="1442"/>
    </location>
</feature>
<feature type="region of interest" description="Disordered" evidence="3">
    <location>
        <begin position="1492"/>
        <end position="1640"/>
    </location>
</feature>
<evidence type="ECO:0000313" key="6">
    <source>
        <dbReference type="Proteomes" id="UP000515158"/>
    </source>
</evidence>
<feature type="compositionally biased region" description="Polar residues" evidence="3">
    <location>
        <begin position="1982"/>
        <end position="2011"/>
    </location>
</feature>
<feature type="compositionally biased region" description="Polar residues" evidence="3">
    <location>
        <begin position="2066"/>
        <end position="2083"/>
    </location>
</feature>
<keyword evidence="2" id="KW-0539">Nucleus</keyword>
<feature type="region of interest" description="Disordered" evidence="3">
    <location>
        <begin position="1404"/>
        <end position="1478"/>
    </location>
</feature>
<gene>
    <name evidence="7" type="primary">LOC117644130</name>
</gene>
<evidence type="ECO:0000256" key="2">
    <source>
        <dbReference type="ARBA" id="ARBA00023242"/>
    </source>
</evidence>
<feature type="region of interest" description="Disordered" evidence="3">
    <location>
        <begin position="1982"/>
        <end position="2275"/>
    </location>
</feature>
<feature type="compositionally biased region" description="Low complexity" evidence="3">
    <location>
        <begin position="1782"/>
        <end position="1791"/>
    </location>
</feature>
<feature type="domain" description="ELYS-like" evidence="4">
    <location>
        <begin position="794"/>
        <end position="1009"/>
    </location>
</feature>
<feature type="compositionally biased region" description="Low complexity" evidence="3">
    <location>
        <begin position="2028"/>
        <end position="2037"/>
    </location>
</feature>
<feature type="compositionally biased region" description="Acidic residues" evidence="3">
    <location>
        <begin position="1722"/>
        <end position="1731"/>
    </location>
</feature>
<feature type="compositionally biased region" description="Low complexity" evidence="3">
    <location>
        <begin position="1338"/>
        <end position="1349"/>
    </location>
</feature>
<evidence type="ECO:0000259" key="5">
    <source>
        <dbReference type="Pfam" id="PF16687"/>
    </source>
</evidence>
<feature type="region of interest" description="Disordered" evidence="3">
    <location>
        <begin position="2292"/>
        <end position="2635"/>
    </location>
</feature>
<evidence type="ECO:0000256" key="1">
    <source>
        <dbReference type="ARBA" id="ARBA00004123"/>
    </source>
</evidence>
<feature type="region of interest" description="Disordered" evidence="3">
    <location>
        <begin position="1154"/>
        <end position="1182"/>
    </location>
</feature>
<feature type="compositionally biased region" description="Low complexity" evidence="3">
    <location>
        <begin position="2620"/>
        <end position="2635"/>
    </location>
</feature>
<feature type="compositionally biased region" description="Basic and acidic residues" evidence="3">
    <location>
        <begin position="2526"/>
        <end position="2537"/>
    </location>
</feature>
<dbReference type="Pfam" id="PF16687">
    <property type="entry name" value="ELYS-bb"/>
    <property type="match status" value="1"/>
</dbReference>
<dbReference type="CTD" id="32971"/>
<feature type="compositionally biased region" description="Basic and acidic residues" evidence="3">
    <location>
        <begin position="2559"/>
        <end position="2575"/>
    </location>
</feature>
<evidence type="ECO:0000256" key="3">
    <source>
        <dbReference type="SAM" id="MobiDB-lite"/>
    </source>
</evidence>
<dbReference type="InParanoid" id="A0A6P8YYB7"/>
<feature type="compositionally biased region" description="Low complexity" evidence="3">
    <location>
        <begin position="2492"/>
        <end position="2522"/>
    </location>
</feature>
<dbReference type="KEGG" id="tpal:117644130"/>
<feature type="compositionally biased region" description="Low complexity" evidence="3">
    <location>
        <begin position="1608"/>
        <end position="1623"/>
    </location>
</feature>
<feature type="compositionally biased region" description="Acidic residues" evidence="3">
    <location>
        <begin position="1307"/>
        <end position="1318"/>
    </location>
</feature>
<dbReference type="GO" id="GO:0005634">
    <property type="term" value="C:nucleus"/>
    <property type="evidence" value="ECO:0007669"/>
    <property type="project" value="UniProtKB-SubCell"/>
</dbReference>
<feature type="compositionally biased region" description="Basic and acidic residues" evidence="3">
    <location>
        <begin position="1158"/>
        <end position="1173"/>
    </location>
</feature>
<reference evidence="7" key="1">
    <citation type="submission" date="2025-08" db="UniProtKB">
        <authorList>
            <consortium name="RefSeq"/>
        </authorList>
    </citation>
    <scope>IDENTIFICATION</scope>
    <source>
        <tissue evidence="7">Total insect</tissue>
    </source>
</reference>
<feature type="compositionally biased region" description="Polar residues" evidence="3">
    <location>
        <begin position="2139"/>
        <end position="2150"/>
    </location>
</feature>
<dbReference type="InterPro" id="IPR036322">
    <property type="entry name" value="WD40_repeat_dom_sf"/>
</dbReference>
<feature type="region of interest" description="Disordered" evidence="3">
    <location>
        <begin position="1227"/>
        <end position="1325"/>
    </location>
</feature>
<dbReference type="InterPro" id="IPR052620">
    <property type="entry name" value="ELYS/MEL-28_NucAsmblyFactor"/>
</dbReference>
<evidence type="ECO:0000313" key="7">
    <source>
        <dbReference type="RefSeq" id="XP_034239257.1"/>
    </source>
</evidence>
<feature type="compositionally biased region" description="Basic and acidic residues" evidence="3">
    <location>
        <begin position="2247"/>
        <end position="2256"/>
    </location>
</feature>
<feature type="compositionally biased region" description="Polar residues" evidence="3">
    <location>
        <begin position="1583"/>
        <end position="1596"/>
    </location>
</feature>
<dbReference type="PANTHER" id="PTHR21583">
    <property type="entry name" value="ELYS PROTEIN"/>
    <property type="match status" value="1"/>
</dbReference>
<dbReference type="Proteomes" id="UP000515158">
    <property type="component" value="Unplaced"/>
</dbReference>
<dbReference type="OrthoDB" id="6513151at2759"/>
<dbReference type="Pfam" id="PF13934">
    <property type="entry name" value="ELYS"/>
    <property type="match status" value="1"/>
</dbReference>
<sequence length="2635" mass="289428">MQSDRAPCNATGQVEFSAAVTHCLRDQRDEATPLLGGILSDSKLAWLSKGPQFEVVQVSDGAKIAAWTFGAVVRDFKTKVTCVAELPHLKPSGQSGPIDQIVVGSECELTGGMLCLFSLAGSRILRAINIPSKVTALTIVSLGGKATGPLHQCFSTMSGIAAVGTNDGQVLLIDLRRNECDEALKYGHLTHWEGIRDELQPCGLLSLKTVDANLLEEYPHDHLYLHLNEKHFLKHQRLVVQFRDCDAFMPDDPTITSLLHVPQLASLCVGFAFGSFQIWSLESLSLVYTLPLNEPNPVVQLSFQEACDDPNAYCYLWAVRGGLSRSDPVGDLDHPVPVFGPPAATMFSLCYDEKVWIQDYGHLYKRFMICSTGFELDLCVGNETVGGRLISLYSASRGMVGSSAVQSPPEDSSSMGPSSNAISLCLIVWETWGPTGPSSSVNPVNTHMTLFDINQWYVDQMPSSLPQRGGPSRHKSVASYLVSYDLGSAVSASGGLLLDVRVNPNSLVQFSSVQNVEEFTRPSSLSFLSEVLMERQVVHVRHEGVQRALLSNLVSSGPGALMTPSNLFHECLALGLRPLLMDVSRAINVPVDEQRTFVLCVALEQRLGRFVCRCAREWADGRLSAAGCTMSWLLSVAWNRAAVLKQLAIRICAQLFDHSGEKLENSAQRQLQHIVGVFHLLETLFENVVQNKWHLALNEWPQVNLQNDALKLECQYYDVLQWLVDVELLPEGLNPAVPYPAHMIASFYHSRRLELNQLLQQQKDNEALENLEDLLLIDGLIRKQPGGVNVFSEWERDAGTSASPGSGRYPPVSIQALLRTFLIKDVALEVKHSIVIYVLMDLANILDNEQYQTTLQNFMKFPAAFSMSIGNMRLIQAFWHLDHKAFDTALDMLLDPLVSVRDIVPWQHRCIIRSLTLQGQANMALRYVRARRPPLQEPSDIKLHLNLLLANDLIDEAFMYQRNHRTDANFESLLSQFFQGCEERNHLRTVLQFSLDDEEEVTFSRYLETSRHPAADDLRVLYLLKRSRYVEALDVNQDLRKKGRSGGTRDVVVNGFYKTLPSVTRKLAVHCAQQQTKLKSWSQVEKPTPLFVNLKAASPQMRYKSSLLEAAVEKSRETWAKLISNVPPMMSEVESTPFLCTPRTKLPIRSRPASALMESKEQSKVGDRKRFRDEDEETMDGSFRKRSRFQNLESALAELQHQERQKTYEPRYSCADTLVLLNTPVVQRRSPSSRAKLQQQMIASSPGHSTVTPQSIIKVRQTSASRSESPKRRAVISATSNDPELTEEDSESEPFAKTRTVNKGESETDSEPGDEEEVGPVGVGVTARRIIDFDSDLSSDLSVSVASESPTPPPKSPSKSCISNLAPEKSLSRMVVLSEARKAGKSGHSVTFGKGSICVYDQDEPVDSEVAVQDESSNDTVDQEPCRDESPVMDDDSQESENQDSSKLAPSDISTFRPLRLETSGIGSMTASDIQEDLSCTEDSEVFLSADSSAQGTMYSPTFRHSLARPSVREITQRVTGTKRTQHDDSDSDDANSQKNNSDRVQQVRKSARLEDKSHSASLSAKSLGDVRLVPDNVKDTKFQTTESCSESSSKQPVGGGELSVDETSVQTTTTHLTSGSLTRPPIRSSGPGHSSVGAFNAIANDSTETTDVLELYSAQSISYEVSVQSQENVAAHLTEDAKQEIRSSSPEKAQPASEEKEENTVLVDTTLESNSSVEIVSIDDESDDITENAGESNVGKESESSHSSQEDENSDCGELISENSNEYFRSSHIDYDEESSLDSGADSSQSKQDVENLVSDDSESETSRAVTEVSEAQISTEGMDLNTAGNIEPEVSEESAGLNDACAMESEDISTSVHELEEDTPHHESITMAGALVHVEPETRTDETFVHLEKSTVYDHQLTHVEVACRDTVDLDHDDMPKLRLEPAASTENLSEMPHNSSDTVALLVPPSVSSPLEVMQVVHVDQATAVVASEERNIQNTNSLKSSRDYSPSPQKVSVNVADTPSSANPVEPATPKSARRRATARRLSVSSSKSESFEDDVPTRRVTRSHQKTIPEVFEETEAITNTKKTSRASASSQDGSKNAARNRRSSLSSVTSEATEDLNVPETRTLIPEVLEETEATTKTKKTARASASSQGGSKNAARNRQSSVSSVSSEATEELNIPEIKTRKRRNSTSSQASVAESANDVVAQDKLDKISEEGSEEVSSSVVKESKNIETTSTSKPGLKTPRRRRTSEQSSSALEDQVKPSEGHSESGSSNAMETYETSRRLTRHQRALLAKSIEMNSAVSHASLNRPSQVAEVGNRAVPSDDEDDKMSVCSVRSSQRLRAKSQQQELLDSPSSTASTVINPALTPTVQRRRRQSMSSDFSEINRDASPVSSVRRRKSIQPGTPTSLSGTPTRRSSRICALQGVSQQSEDGDNHSVASMSPSSIASGRKSSTKRSGRRLSISSEAPSEQYAFAPPQVEHANVAENPDVEMSEDFVFSPPKTVATPSKSRSSSSDLSSSASKKSTRQSKTAALQTIKEESSVSRVSEEDTVSASPVRRSGRPSWNFVEPTKEGDDLVPEKPEPQTKTKKATRGYHTTYPLKKISLAPIPQITESEDSNSSTEAAQQVVKTTRTTRQSASSRKQKK</sequence>
<feature type="compositionally biased region" description="Polar residues" evidence="3">
    <location>
        <begin position="2323"/>
        <end position="2359"/>
    </location>
</feature>
<feature type="compositionally biased region" description="Polar residues" evidence="3">
    <location>
        <begin position="2607"/>
        <end position="2619"/>
    </location>
</feature>
<feature type="compositionally biased region" description="Low complexity" evidence="3">
    <location>
        <begin position="2392"/>
        <end position="2404"/>
    </location>
</feature>
<feature type="compositionally biased region" description="Polar residues" evidence="3">
    <location>
        <begin position="1535"/>
        <end position="1549"/>
    </location>
</feature>
<accession>A0A6P8YYB7</accession>
<keyword evidence="6" id="KW-1185">Reference proteome</keyword>
<dbReference type="RefSeq" id="XP_034239257.1">
    <property type="nucleotide sequence ID" value="XM_034383366.1"/>
</dbReference>
<feature type="region of interest" description="Disordered" evidence="3">
    <location>
        <begin position="1667"/>
        <end position="1828"/>
    </location>
</feature>
<dbReference type="SUPFAM" id="SSF50978">
    <property type="entry name" value="WD40 repeat-like"/>
    <property type="match status" value="1"/>
</dbReference>
<dbReference type="GeneID" id="117644130"/>
<feature type="region of interest" description="Disordered" evidence="3">
    <location>
        <begin position="1338"/>
        <end position="1367"/>
    </location>
</feature>
<comment type="subcellular location">
    <subcellularLocation>
        <location evidence="1">Nucleus</location>
    </subcellularLocation>
</comment>